<sequence length="330" mass="35839">MPARQSRTSLPFPVLIRELYKRAQVPQDTKKDVEVMPTASTNIWKIEDEYLKDQAKRKKKAAKELVNTESSPKKASLPAPAPRPLGISIATVTPTDTPDSSAAVQSPRPTTVVVVSRFPLTQASLLRMGQLALSANRHAASLEASDPGMIQIALADAMTPLSTTIEALAARIAKINGHEGRAKQVADHELEAKTYEETHEETEGAVDEDLTETNEIMIDVVVQASSAKSPAARSSGADPSGGHSRTMESLQKKKPYLWNKVPRESSFQAIHGGAKRNKKAEKNKEVEACVSPSTLGDSPKGRNPPFVPVREALKEQDQKGDERSSRRLAV</sequence>
<evidence type="ECO:0000313" key="3">
    <source>
        <dbReference type="Proteomes" id="UP000011115"/>
    </source>
</evidence>
<organism evidence="2 3">
    <name type="scientific">Solanum tuberosum</name>
    <name type="common">Potato</name>
    <dbReference type="NCBI Taxonomy" id="4113"/>
    <lineage>
        <taxon>Eukaryota</taxon>
        <taxon>Viridiplantae</taxon>
        <taxon>Streptophyta</taxon>
        <taxon>Embryophyta</taxon>
        <taxon>Tracheophyta</taxon>
        <taxon>Spermatophyta</taxon>
        <taxon>Magnoliopsida</taxon>
        <taxon>eudicotyledons</taxon>
        <taxon>Gunneridae</taxon>
        <taxon>Pentapetalae</taxon>
        <taxon>asterids</taxon>
        <taxon>lamiids</taxon>
        <taxon>Solanales</taxon>
        <taxon>Solanaceae</taxon>
        <taxon>Solanoideae</taxon>
        <taxon>Solaneae</taxon>
        <taxon>Solanum</taxon>
    </lineage>
</organism>
<reference evidence="2" key="2">
    <citation type="submission" date="2015-06" db="UniProtKB">
        <authorList>
            <consortium name="EnsemblPlants"/>
        </authorList>
    </citation>
    <scope>IDENTIFICATION</scope>
    <source>
        <strain evidence="2">DM1-3 516 R44</strain>
    </source>
</reference>
<proteinExistence type="predicted"/>
<dbReference type="EnsemblPlants" id="PGSC0003DMT400093894">
    <property type="protein sequence ID" value="PGSC0003DMT400093894"/>
    <property type="gene ID" value="PGSC0003DMG400043465"/>
</dbReference>
<dbReference type="AlphaFoldDB" id="M1DSY6"/>
<evidence type="ECO:0000256" key="1">
    <source>
        <dbReference type="SAM" id="MobiDB-lite"/>
    </source>
</evidence>
<evidence type="ECO:0000313" key="2">
    <source>
        <dbReference type="EnsemblPlants" id="PGSC0003DMT400093894"/>
    </source>
</evidence>
<feature type="region of interest" description="Disordered" evidence="1">
    <location>
        <begin position="224"/>
        <end position="307"/>
    </location>
</feature>
<keyword evidence="3" id="KW-1185">Reference proteome</keyword>
<dbReference type="HOGENOM" id="CLU_029307_2_1_1"/>
<protein>
    <recommendedName>
        <fullName evidence="4">Polyprotein protein</fullName>
    </recommendedName>
</protein>
<feature type="compositionally biased region" description="Polar residues" evidence="1">
    <location>
        <begin position="90"/>
        <end position="105"/>
    </location>
</feature>
<name>M1DSY6_SOLTU</name>
<feature type="region of interest" description="Disordered" evidence="1">
    <location>
        <begin position="62"/>
        <end position="105"/>
    </location>
</feature>
<accession>M1DSY6</accession>
<evidence type="ECO:0008006" key="4">
    <source>
        <dbReference type="Google" id="ProtNLM"/>
    </source>
</evidence>
<dbReference type="Proteomes" id="UP000011115">
    <property type="component" value="Unassembled WGS sequence"/>
</dbReference>
<dbReference type="InParanoid" id="M1DSY6"/>
<feature type="compositionally biased region" description="Low complexity" evidence="1">
    <location>
        <begin position="224"/>
        <end position="237"/>
    </location>
</feature>
<dbReference type="PaxDb" id="4113-PGSC0003DMT400093894"/>
<dbReference type="Gramene" id="PGSC0003DMT400093894">
    <property type="protein sequence ID" value="PGSC0003DMT400093894"/>
    <property type="gene ID" value="PGSC0003DMG400043465"/>
</dbReference>
<reference evidence="3" key="1">
    <citation type="journal article" date="2011" name="Nature">
        <title>Genome sequence and analysis of the tuber crop potato.</title>
        <authorList>
            <consortium name="The Potato Genome Sequencing Consortium"/>
        </authorList>
    </citation>
    <scope>NUCLEOTIDE SEQUENCE [LARGE SCALE GENOMIC DNA]</scope>
    <source>
        <strain evidence="3">cv. DM1-3 516 R44</strain>
    </source>
</reference>